<keyword evidence="8" id="KW-1185">Reference proteome</keyword>
<keyword evidence="7" id="KW-0689">Ribosomal protein</keyword>
<dbReference type="GO" id="GO:0005829">
    <property type="term" value="C:cytosol"/>
    <property type="evidence" value="ECO:0007669"/>
    <property type="project" value="TreeGrafter"/>
</dbReference>
<dbReference type="OrthoDB" id="9785995at2"/>
<dbReference type="Gene3D" id="3.40.50.150">
    <property type="entry name" value="Vaccinia Virus protein VP39"/>
    <property type="match status" value="1"/>
</dbReference>
<organism evidence="7 8">
    <name type="scientific">Pseudohongiella acticola</name>
    <dbReference type="NCBI Taxonomy" id="1524254"/>
    <lineage>
        <taxon>Bacteria</taxon>
        <taxon>Pseudomonadati</taxon>
        <taxon>Pseudomonadota</taxon>
        <taxon>Gammaproteobacteria</taxon>
        <taxon>Pseudomonadales</taxon>
        <taxon>Pseudohongiellaceae</taxon>
        <taxon>Pseudohongiella</taxon>
    </lineage>
</organism>
<dbReference type="NCBIfam" id="TIGR00406">
    <property type="entry name" value="prmA"/>
    <property type="match status" value="1"/>
</dbReference>
<evidence type="ECO:0000256" key="6">
    <source>
        <dbReference type="HAMAP-Rule" id="MF_00735"/>
    </source>
</evidence>
<comment type="caution">
    <text evidence="7">The sequence shown here is derived from an EMBL/GenBank/DDBJ whole genome shotgun (WGS) entry which is preliminary data.</text>
</comment>
<dbReference type="PANTHER" id="PTHR43648:SF1">
    <property type="entry name" value="ELECTRON TRANSFER FLAVOPROTEIN BETA SUBUNIT LYSINE METHYLTRANSFERASE"/>
    <property type="match status" value="1"/>
</dbReference>
<protein>
    <recommendedName>
        <fullName evidence="6">Ribosomal protein L11 methyltransferase</fullName>
        <shortName evidence="6">L11 Mtase</shortName>
        <ecNumber evidence="6">2.1.1.-</ecNumber>
    </recommendedName>
</protein>
<gene>
    <name evidence="6" type="primary">prmA</name>
    <name evidence="7" type="ORF">PHACT_06685</name>
</gene>
<keyword evidence="5 6" id="KW-0949">S-adenosyl-L-methionine</keyword>
<dbReference type="RefSeq" id="WP_070116473.1">
    <property type="nucleotide sequence ID" value="NZ_MASR01000001.1"/>
</dbReference>
<dbReference type="InterPro" id="IPR029063">
    <property type="entry name" value="SAM-dependent_MTases_sf"/>
</dbReference>
<sequence length="295" mass="31723">MPWLQIKARITDAEAPLMEQLFQSAGAVSVTLLDAEDEAVFQLDPDSTPLWQQTMLCALYESDADADSIIALITAGSRLQESDLLTENIADQDWERAWMSDFKPMRFGDRLWVCPSWSEPPEPEAVNIMLDPGLAFGSGTHPTTALCLAWLDSQELTNKRVIDYGCGSGILAIAAALLGASSVVAVDNDPQAVTASGNNRDMNGVSPELMTVHLPGESHEPADVVVANILSGPLAELTPVLASLTLPGGKLILSGVLSEQTETLMASYAPYFAMQPPVISDEWVRIEGTRLNTVV</sequence>
<dbReference type="EMBL" id="MASR01000001">
    <property type="protein sequence ID" value="OFE12864.1"/>
    <property type="molecule type" value="Genomic_DNA"/>
</dbReference>
<evidence type="ECO:0000256" key="4">
    <source>
        <dbReference type="ARBA" id="ARBA00022679"/>
    </source>
</evidence>
<comment type="similarity">
    <text evidence="1 6">Belongs to the methyltransferase superfamily. PrmA family.</text>
</comment>
<dbReference type="GO" id="GO:0005840">
    <property type="term" value="C:ribosome"/>
    <property type="evidence" value="ECO:0007669"/>
    <property type="project" value="UniProtKB-KW"/>
</dbReference>
<dbReference type="Proteomes" id="UP000175669">
    <property type="component" value="Unassembled WGS sequence"/>
</dbReference>
<dbReference type="HAMAP" id="MF_00735">
    <property type="entry name" value="Methyltr_PrmA"/>
    <property type="match status" value="1"/>
</dbReference>
<dbReference type="EC" id="2.1.1.-" evidence="6"/>
<proteinExistence type="inferred from homology"/>
<feature type="binding site" evidence="6">
    <location>
        <position position="228"/>
    </location>
    <ligand>
        <name>S-adenosyl-L-methionine</name>
        <dbReference type="ChEBI" id="CHEBI:59789"/>
    </ligand>
</feature>
<feature type="binding site" evidence="6">
    <location>
        <position position="187"/>
    </location>
    <ligand>
        <name>S-adenosyl-L-methionine</name>
        <dbReference type="ChEBI" id="CHEBI:59789"/>
    </ligand>
</feature>
<dbReference type="InterPro" id="IPR004498">
    <property type="entry name" value="Ribosomal_PrmA_MeTrfase"/>
</dbReference>
<evidence type="ECO:0000256" key="5">
    <source>
        <dbReference type="ARBA" id="ARBA00022691"/>
    </source>
</evidence>
<dbReference type="GO" id="GO:0032259">
    <property type="term" value="P:methylation"/>
    <property type="evidence" value="ECO:0007669"/>
    <property type="project" value="UniProtKB-KW"/>
</dbReference>
<evidence type="ECO:0000256" key="1">
    <source>
        <dbReference type="ARBA" id="ARBA00009741"/>
    </source>
</evidence>
<keyword evidence="4 6" id="KW-0808">Transferase</keyword>
<reference evidence="8" key="1">
    <citation type="submission" date="2016-07" db="EMBL/GenBank/DDBJ databases">
        <authorList>
            <person name="Florea S."/>
            <person name="Webb J.S."/>
            <person name="Jaromczyk J."/>
            <person name="Schardl C.L."/>
        </authorList>
    </citation>
    <scope>NUCLEOTIDE SEQUENCE [LARGE SCALE GENOMIC DNA]</scope>
    <source>
        <strain evidence="8">KCTC 42131</strain>
    </source>
</reference>
<keyword evidence="7" id="KW-0687">Ribonucleoprotein</keyword>
<dbReference type="SUPFAM" id="SSF53335">
    <property type="entry name" value="S-adenosyl-L-methionine-dependent methyltransferases"/>
    <property type="match status" value="1"/>
</dbReference>
<dbReference type="AlphaFoldDB" id="A0A1E8CKD4"/>
<evidence type="ECO:0000313" key="7">
    <source>
        <dbReference type="EMBL" id="OFE12864.1"/>
    </source>
</evidence>
<dbReference type="PIRSF" id="PIRSF000401">
    <property type="entry name" value="RPL11_MTase"/>
    <property type="match status" value="1"/>
</dbReference>
<comment type="function">
    <text evidence="6">Methylates ribosomal protein L11.</text>
</comment>
<name>A0A1E8CKD4_9GAMM</name>
<feature type="binding site" evidence="6">
    <location>
        <position position="165"/>
    </location>
    <ligand>
        <name>S-adenosyl-L-methionine</name>
        <dbReference type="ChEBI" id="CHEBI:59789"/>
    </ligand>
</feature>
<dbReference type="STRING" id="1524254.PHACT_06685"/>
<evidence type="ECO:0000313" key="8">
    <source>
        <dbReference type="Proteomes" id="UP000175669"/>
    </source>
</evidence>
<dbReference type="PANTHER" id="PTHR43648">
    <property type="entry name" value="ELECTRON TRANSFER FLAVOPROTEIN BETA SUBUNIT LYSINE METHYLTRANSFERASE"/>
    <property type="match status" value="1"/>
</dbReference>
<keyword evidence="3 6" id="KW-0489">Methyltransferase</keyword>
<comment type="subcellular location">
    <subcellularLocation>
        <location evidence="6">Cytoplasm</location>
    </subcellularLocation>
</comment>
<evidence type="ECO:0000256" key="2">
    <source>
        <dbReference type="ARBA" id="ARBA00022490"/>
    </source>
</evidence>
<feature type="binding site" evidence="6">
    <location>
        <position position="144"/>
    </location>
    <ligand>
        <name>S-adenosyl-L-methionine</name>
        <dbReference type="ChEBI" id="CHEBI:59789"/>
    </ligand>
</feature>
<evidence type="ECO:0000256" key="3">
    <source>
        <dbReference type="ARBA" id="ARBA00022603"/>
    </source>
</evidence>
<dbReference type="InterPro" id="IPR050078">
    <property type="entry name" value="Ribosomal_L11_MeTrfase_PrmA"/>
</dbReference>
<dbReference type="GO" id="GO:0016279">
    <property type="term" value="F:protein-lysine N-methyltransferase activity"/>
    <property type="evidence" value="ECO:0007669"/>
    <property type="project" value="TreeGrafter"/>
</dbReference>
<dbReference type="Pfam" id="PF06325">
    <property type="entry name" value="PrmA"/>
    <property type="match status" value="1"/>
</dbReference>
<accession>A0A1E8CKD4</accession>
<comment type="catalytic activity">
    <reaction evidence="6">
        <text>L-lysyl-[protein] + 3 S-adenosyl-L-methionine = N(6),N(6),N(6)-trimethyl-L-lysyl-[protein] + 3 S-adenosyl-L-homocysteine + 3 H(+)</text>
        <dbReference type="Rhea" id="RHEA:54192"/>
        <dbReference type="Rhea" id="RHEA-COMP:9752"/>
        <dbReference type="Rhea" id="RHEA-COMP:13826"/>
        <dbReference type="ChEBI" id="CHEBI:15378"/>
        <dbReference type="ChEBI" id="CHEBI:29969"/>
        <dbReference type="ChEBI" id="CHEBI:57856"/>
        <dbReference type="ChEBI" id="CHEBI:59789"/>
        <dbReference type="ChEBI" id="CHEBI:61961"/>
    </reaction>
</comment>
<keyword evidence="2 6" id="KW-0963">Cytoplasm</keyword>